<dbReference type="GO" id="GO:0005886">
    <property type="term" value="C:plasma membrane"/>
    <property type="evidence" value="ECO:0007669"/>
    <property type="project" value="TreeGrafter"/>
</dbReference>
<organism evidence="1">
    <name type="scientific">human gut metagenome</name>
    <dbReference type="NCBI Taxonomy" id="408170"/>
    <lineage>
        <taxon>unclassified sequences</taxon>
        <taxon>metagenomes</taxon>
        <taxon>organismal metagenomes</taxon>
    </lineage>
</organism>
<dbReference type="PANTHER" id="PTHR32063">
    <property type="match status" value="1"/>
</dbReference>
<feature type="non-terminal residue" evidence="1">
    <location>
        <position position="191"/>
    </location>
</feature>
<dbReference type="Pfam" id="PF00873">
    <property type="entry name" value="ACR_tran"/>
    <property type="match status" value="1"/>
</dbReference>
<gene>
    <name evidence="1" type="ORF">OBE_04189</name>
</gene>
<dbReference type="InterPro" id="IPR027463">
    <property type="entry name" value="AcrB_DN_DC_subdom"/>
</dbReference>
<accession>K1TUI6</accession>
<name>K1TUI6_9ZZZZ</name>
<dbReference type="Gene3D" id="3.30.2090.10">
    <property type="entry name" value="Multidrug efflux transporter AcrB TolC docking domain, DN and DC subdomains"/>
    <property type="match status" value="1"/>
</dbReference>
<dbReference type="EMBL" id="AJWZ01002829">
    <property type="protein sequence ID" value="EKC69875.1"/>
    <property type="molecule type" value="Genomic_DNA"/>
</dbReference>
<dbReference type="GO" id="GO:0042910">
    <property type="term" value="F:xenobiotic transmembrane transporter activity"/>
    <property type="evidence" value="ECO:0007669"/>
    <property type="project" value="TreeGrafter"/>
</dbReference>
<dbReference type="AlphaFoldDB" id="K1TUI6"/>
<reference evidence="1" key="1">
    <citation type="journal article" date="2013" name="Environ. Microbiol.">
        <title>Microbiota from the distal guts of lean and obese adolescents exhibit partial functional redundancy besides clear differences in community structure.</title>
        <authorList>
            <person name="Ferrer M."/>
            <person name="Ruiz A."/>
            <person name="Lanza F."/>
            <person name="Haange S.B."/>
            <person name="Oberbach A."/>
            <person name="Till H."/>
            <person name="Bargiela R."/>
            <person name="Campoy C."/>
            <person name="Segura M.T."/>
            <person name="Richter M."/>
            <person name="von Bergen M."/>
            <person name="Seifert J."/>
            <person name="Suarez A."/>
        </authorList>
    </citation>
    <scope>NUCLEOTIDE SEQUENCE</scope>
</reference>
<dbReference type="Gene3D" id="3.30.70.1430">
    <property type="entry name" value="Multidrug efflux transporter AcrB pore domain"/>
    <property type="match status" value="1"/>
</dbReference>
<protein>
    <submittedName>
        <fullName evidence="1">Cation/multidrug efflux pump</fullName>
    </submittedName>
</protein>
<dbReference type="InterPro" id="IPR001036">
    <property type="entry name" value="Acrflvin-R"/>
</dbReference>
<feature type="non-terminal residue" evidence="1">
    <location>
        <position position="1"/>
    </location>
</feature>
<dbReference type="PANTHER" id="PTHR32063:SF24">
    <property type="entry name" value="CATION EFFLUX SYSTEM (ACRB_ACRD_ACRF FAMILY)"/>
    <property type="match status" value="1"/>
</dbReference>
<dbReference type="Gene3D" id="3.30.70.1440">
    <property type="entry name" value="Multidrug efflux transporter AcrB pore domain"/>
    <property type="match status" value="1"/>
</dbReference>
<evidence type="ECO:0000313" key="1">
    <source>
        <dbReference type="EMBL" id="EKC69875.1"/>
    </source>
</evidence>
<proteinExistence type="predicted"/>
<comment type="caution">
    <text evidence="1">The sequence shown here is derived from an EMBL/GenBank/DDBJ whole genome shotgun (WGS) entry which is preliminary data.</text>
</comment>
<sequence length="191" mass="20105">FQLYARYEQYTDSVTLKLDDNATFEETVKEGEKLNDLLSKYDQFETVGVMAGGSSSLMGLTGGSSSNDAGSLMAYAVLKDDFTKQSGEISKKIEKDLESLDGEAAVSGGSASSMSSLMGDGSVQITLYGDDLDTLKSTAEDIGKTLEKVKGVASVDNGIGAVSPEIKVTVDKSKAARKGTYRCTGLSASCR</sequence>